<dbReference type="EMBL" id="KV417579">
    <property type="protein sequence ID" value="KZP17779.1"/>
    <property type="molecule type" value="Genomic_DNA"/>
</dbReference>
<evidence type="ECO:0000313" key="1">
    <source>
        <dbReference type="EMBL" id="KZP17779.1"/>
    </source>
</evidence>
<name>A0A166GFF9_9AGAM</name>
<accession>A0A166GFF9</accession>
<evidence type="ECO:0000313" key="2">
    <source>
        <dbReference type="Proteomes" id="UP000076532"/>
    </source>
</evidence>
<organism evidence="1 2">
    <name type="scientific">Athelia psychrophila</name>
    <dbReference type="NCBI Taxonomy" id="1759441"/>
    <lineage>
        <taxon>Eukaryota</taxon>
        <taxon>Fungi</taxon>
        <taxon>Dikarya</taxon>
        <taxon>Basidiomycota</taxon>
        <taxon>Agaricomycotina</taxon>
        <taxon>Agaricomycetes</taxon>
        <taxon>Agaricomycetidae</taxon>
        <taxon>Atheliales</taxon>
        <taxon>Atheliaceae</taxon>
        <taxon>Athelia</taxon>
    </lineage>
</organism>
<dbReference type="AlphaFoldDB" id="A0A166GFF9"/>
<gene>
    <name evidence="1" type="ORF">FIBSPDRAFT_746517</name>
</gene>
<proteinExistence type="predicted"/>
<dbReference type="OrthoDB" id="3208495at2759"/>
<dbReference type="Proteomes" id="UP000076532">
    <property type="component" value="Unassembled WGS sequence"/>
</dbReference>
<reference evidence="1 2" key="1">
    <citation type="journal article" date="2016" name="Mol. Biol. Evol.">
        <title>Comparative Genomics of Early-Diverging Mushroom-Forming Fungi Provides Insights into the Origins of Lignocellulose Decay Capabilities.</title>
        <authorList>
            <person name="Nagy L.G."/>
            <person name="Riley R."/>
            <person name="Tritt A."/>
            <person name="Adam C."/>
            <person name="Daum C."/>
            <person name="Floudas D."/>
            <person name="Sun H."/>
            <person name="Yadav J.S."/>
            <person name="Pangilinan J."/>
            <person name="Larsson K.H."/>
            <person name="Matsuura K."/>
            <person name="Barry K."/>
            <person name="Labutti K."/>
            <person name="Kuo R."/>
            <person name="Ohm R.A."/>
            <person name="Bhattacharya S.S."/>
            <person name="Shirouzu T."/>
            <person name="Yoshinaga Y."/>
            <person name="Martin F.M."/>
            <person name="Grigoriev I.V."/>
            <person name="Hibbett D.S."/>
        </authorList>
    </citation>
    <scope>NUCLEOTIDE SEQUENCE [LARGE SCALE GENOMIC DNA]</scope>
    <source>
        <strain evidence="1 2">CBS 109695</strain>
    </source>
</reference>
<keyword evidence="2" id="KW-1185">Reference proteome</keyword>
<protein>
    <submittedName>
        <fullName evidence="1">Uncharacterized protein</fullName>
    </submittedName>
</protein>
<sequence length="96" mass="10998">MLANSQDDTWFHYNPYELHWQPDAAGPDVWVQGELYTSPAFLRKHQKLQDAPGEPGCTLPRVVVAMMFVLDSTHLTSFGSAKVWPCYLYFGNESKY</sequence>
<dbReference type="STRING" id="436010.A0A166GFF9"/>